<protein>
    <submittedName>
        <fullName evidence="4">GerMN domain-containing protein</fullName>
    </submittedName>
</protein>
<keyword evidence="2" id="KW-0812">Transmembrane</keyword>
<name>A0A8J7F909_9CYAN</name>
<dbReference type="AlphaFoldDB" id="A0A8J7F909"/>
<evidence type="ECO:0000256" key="2">
    <source>
        <dbReference type="SAM" id="Phobius"/>
    </source>
</evidence>
<dbReference type="SMART" id="SM00909">
    <property type="entry name" value="Germane"/>
    <property type="match status" value="1"/>
</dbReference>
<accession>A0A8J7F909</accession>
<organism evidence="4 5">
    <name type="scientific">Plectonema cf. radiosum LEGE 06105</name>
    <dbReference type="NCBI Taxonomy" id="945769"/>
    <lineage>
        <taxon>Bacteria</taxon>
        <taxon>Bacillati</taxon>
        <taxon>Cyanobacteriota</taxon>
        <taxon>Cyanophyceae</taxon>
        <taxon>Oscillatoriophycideae</taxon>
        <taxon>Oscillatoriales</taxon>
        <taxon>Microcoleaceae</taxon>
        <taxon>Plectonema</taxon>
    </lineage>
</organism>
<proteinExistence type="predicted"/>
<feature type="domain" description="GerMN" evidence="3">
    <location>
        <begin position="101"/>
        <end position="187"/>
    </location>
</feature>
<dbReference type="Pfam" id="PF10646">
    <property type="entry name" value="Germane"/>
    <property type="match status" value="1"/>
</dbReference>
<feature type="region of interest" description="Disordered" evidence="1">
    <location>
        <begin position="36"/>
        <end position="60"/>
    </location>
</feature>
<dbReference type="InterPro" id="IPR019606">
    <property type="entry name" value="GerMN"/>
</dbReference>
<dbReference type="EMBL" id="JADEWL010000006">
    <property type="protein sequence ID" value="MBE9211718.1"/>
    <property type="molecule type" value="Genomic_DNA"/>
</dbReference>
<comment type="caution">
    <text evidence="4">The sequence shown here is derived from an EMBL/GenBank/DDBJ whole genome shotgun (WGS) entry which is preliminary data.</text>
</comment>
<feature type="compositionally biased region" description="Polar residues" evidence="1">
    <location>
        <begin position="48"/>
        <end position="60"/>
    </location>
</feature>
<evidence type="ECO:0000256" key="1">
    <source>
        <dbReference type="SAM" id="MobiDB-lite"/>
    </source>
</evidence>
<dbReference type="RefSeq" id="WP_193916949.1">
    <property type="nucleotide sequence ID" value="NZ_JADEWL010000006.1"/>
</dbReference>
<evidence type="ECO:0000313" key="5">
    <source>
        <dbReference type="Proteomes" id="UP000620559"/>
    </source>
</evidence>
<evidence type="ECO:0000313" key="4">
    <source>
        <dbReference type="EMBL" id="MBE9211718.1"/>
    </source>
</evidence>
<gene>
    <name evidence="4" type="ORF">IQ247_03130</name>
</gene>
<reference evidence="4" key="1">
    <citation type="submission" date="2020-10" db="EMBL/GenBank/DDBJ databases">
        <authorList>
            <person name="Castelo-Branco R."/>
            <person name="Eusebio N."/>
            <person name="Adriana R."/>
            <person name="Vieira A."/>
            <person name="Brugerolle De Fraissinette N."/>
            <person name="Rezende De Castro R."/>
            <person name="Schneider M.P."/>
            <person name="Vasconcelos V."/>
            <person name="Leao P.N."/>
        </authorList>
    </citation>
    <scope>NUCLEOTIDE SEQUENCE</scope>
    <source>
        <strain evidence="4">LEGE 06105</strain>
    </source>
</reference>
<keyword evidence="2" id="KW-1133">Transmembrane helix</keyword>
<dbReference type="Proteomes" id="UP000620559">
    <property type="component" value="Unassembled WGS sequence"/>
</dbReference>
<evidence type="ECO:0000259" key="3">
    <source>
        <dbReference type="SMART" id="SM00909"/>
    </source>
</evidence>
<keyword evidence="5" id="KW-1185">Reference proteome</keyword>
<sequence length="208" mass="22231">MTEQPKNNRISSGIAATITTAAVAVAGVVGYFTINNPSDTSNPNPPIVTQQPTNPVETPKATNEKTATVYWIQESQDGNNFELVPQSIQVQADVNNPSEFLEASFQRLLAGPTEGSGSSTIPEGTKLLDIKAQGDEVRVNLSSDFQFGGGSASMIGRVGQVVYTATALNPNAKVYLELDGEQIEVLGGEGLDLQQPLTRDNYQKNFEL</sequence>
<keyword evidence="2" id="KW-0472">Membrane</keyword>
<feature type="transmembrane region" description="Helical" evidence="2">
    <location>
        <begin position="12"/>
        <end position="34"/>
    </location>
</feature>